<organism evidence="2 3">
    <name type="scientific">Helicobacter pylori SouthAfrica20</name>
    <dbReference type="NCBI Taxonomy" id="1352356"/>
    <lineage>
        <taxon>Bacteria</taxon>
        <taxon>Pseudomonadati</taxon>
        <taxon>Campylobacterota</taxon>
        <taxon>Epsilonproteobacteria</taxon>
        <taxon>Campylobacterales</taxon>
        <taxon>Helicobacteraceae</taxon>
        <taxon>Helicobacter</taxon>
    </lineage>
</organism>
<evidence type="ECO:0000313" key="2">
    <source>
        <dbReference type="EMBL" id="AGT73354.1"/>
    </source>
</evidence>
<keyword evidence="1" id="KW-0812">Transmembrane</keyword>
<evidence type="ECO:0000313" key="3">
    <source>
        <dbReference type="Proteomes" id="UP000015920"/>
    </source>
</evidence>
<proteinExistence type="predicted"/>
<gene>
    <name evidence="2" type="ORF">HPSA20_0111</name>
</gene>
<dbReference type="AlphaFoldDB" id="T1U7Z2"/>
<accession>T1U7Z2</accession>
<protein>
    <submittedName>
        <fullName evidence="2">Putative membrane protein</fullName>
    </submittedName>
</protein>
<dbReference type="KEGG" id="hpys:HPSA20_0111"/>
<keyword evidence="1" id="KW-0472">Membrane</keyword>
<name>T1U7Z2_HELPX</name>
<feature type="transmembrane region" description="Helical" evidence="1">
    <location>
        <begin position="9"/>
        <end position="30"/>
    </location>
</feature>
<reference evidence="2 3" key="1">
    <citation type="journal article" date="2013" name="Genome Announc.">
        <title>Genome Sequences of Three hpAfrica2 Strains of Helicobacter pylori.</title>
        <authorList>
            <person name="Duncan S.S."/>
            <person name="Bertoli M.T."/>
            <person name="Kersulyte D."/>
            <person name="Valk P.L."/>
            <person name="Tamma S."/>
            <person name="Segal I."/>
            <person name="McClain M.S."/>
            <person name="Cover T.L."/>
            <person name="Berg D.E."/>
        </authorList>
    </citation>
    <scope>NUCLEOTIDE SEQUENCE [LARGE SCALE GENOMIC DNA]</scope>
    <source>
        <strain evidence="2">SouthAfrica20</strain>
    </source>
</reference>
<keyword evidence="1" id="KW-1133">Transmembrane helix</keyword>
<sequence>MTERLQGRVFFLGFGMFSFFKKGILCFNYITLKLNLGVKA</sequence>
<dbReference type="EMBL" id="CP006691">
    <property type="protein sequence ID" value="AGT73354.1"/>
    <property type="molecule type" value="Genomic_DNA"/>
</dbReference>
<dbReference type="HOGENOM" id="CLU_3290740_0_0_7"/>
<evidence type="ECO:0000256" key="1">
    <source>
        <dbReference type="SAM" id="Phobius"/>
    </source>
</evidence>
<dbReference type="Proteomes" id="UP000015920">
    <property type="component" value="Chromosome"/>
</dbReference>